<protein>
    <submittedName>
        <fullName evidence="1">Uncharacterized protein</fullName>
    </submittedName>
</protein>
<reference evidence="1" key="1">
    <citation type="submission" date="2021-08" db="EMBL/GenBank/DDBJ databases">
        <title>The first chromosome-level gecko genome reveals the dynamic sex chromosomes of Neotropical dwarf geckos (Sphaerodactylidae: Sphaerodactylus).</title>
        <authorList>
            <person name="Pinto B.J."/>
            <person name="Keating S.E."/>
            <person name="Gamble T."/>
        </authorList>
    </citation>
    <scope>NUCLEOTIDE SEQUENCE</scope>
    <source>
        <strain evidence="1">TG3544</strain>
    </source>
</reference>
<dbReference type="EMBL" id="CM037617">
    <property type="protein sequence ID" value="KAH8005511.1"/>
    <property type="molecule type" value="Genomic_DNA"/>
</dbReference>
<gene>
    <name evidence="1" type="ORF">K3G42_029756</name>
</gene>
<name>A0ACB8FJI8_9SAUR</name>
<comment type="caution">
    <text evidence="1">The sequence shown here is derived from an EMBL/GenBank/DDBJ whole genome shotgun (WGS) entry which is preliminary data.</text>
</comment>
<sequence>MPETSTAEDYSVAPWVSFGAAGLPAPLLPSFRPSSTFVGGAWACCGGCFEELRSRGPESCGSGGGVGGRNPLPQLFSIKWGRSGVGATEASRQAEPPMIPTVPGIREREPEAAATWGRSDQASRQVEPMTTPTAPGIREREPEAEATPIGTFGVAGPFVFDGYPLEFLLCYLGGAEVAEGELVAENSRPPSGLSNRPGTTRKESVGGAGSYHRAVSNLRAGHDKNRARGCGNDGDIDQA</sequence>
<dbReference type="Proteomes" id="UP000827872">
    <property type="component" value="Linkage Group LG04"/>
</dbReference>
<accession>A0ACB8FJI8</accession>
<evidence type="ECO:0000313" key="2">
    <source>
        <dbReference type="Proteomes" id="UP000827872"/>
    </source>
</evidence>
<keyword evidence="2" id="KW-1185">Reference proteome</keyword>
<proteinExistence type="predicted"/>
<organism evidence="1 2">
    <name type="scientific">Sphaerodactylus townsendi</name>
    <dbReference type="NCBI Taxonomy" id="933632"/>
    <lineage>
        <taxon>Eukaryota</taxon>
        <taxon>Metazoa</taxon>
        <taxon>Chordata</taxon>
        <taxon>Craniata</taxon>
        <taxon>Vertebrata</taxon>
        <taxon>Euteleostomi</taxon>
        <taxon>Lepidosauria</taxon>
        <taxon>Squamata</taxon>
        <taxon>Bifurcata</taxon>
        <taxon>Gekkota</taxon>
        <taxon>Sphaerodactylidae</taxon>
        <taxon>Sphaerodactylus</taxon>
    </lineage>
</organism>
<evidence type="ECO:0000313" key="1">
    <source>
        <dbReference type="EMBL" id="KAH8005511.1"/>
    </source>
</evidence>